<keyword evidence="4" id="KW-0067">ATP-binding</keyword>
<dbReference type="InterPro" id="IPR056546">
    <property type="entry name" value="MreB_MamK-like"/>
</dbReference>
<keyword evidence="3" id="KW-0547">Nucleotide-binding</keyword>
<evidence type="ECO:0000256" key="3">
    <source>
        <dbReference type="ARBA" id="ARBA00022741"/>
    </source>
</evidence>
<comment type="caution">
    <text evidence="7">The sequence shown here is derived from an EMBL/GenBank/DDBJ whole genome shotgun (WGS) entry which is preliminary data.</text>
</comment>
<dbReference type="InterPro" id="IPR004753">
    <property type="entry name" value="MreB"/>
</dbReference>
<keyword evidence="2" id="KW-0963">Cytoplasm</keyword>
<evidence type="ECO:0000256" key="1">
    <source>
        <dbReference type="ARBA" id="ARBA00004496"/>
    </source>
</evidence>
<evidence type="ECO:0000256" key="2">
    <source>
        <dbReference type="ARBA" id="ARBA00022490"/>
    </source>
</evidence>
<dbReference type="AlphaFoldDB" id="E4L888"/>
<dbReference type="GO" id="GO:0000902">
    <property type="term" value="P:cell morphogenesis"/>
    <property type="evidence" value="ECO:0007669"/>
    <property type="project" value="InterPro"/>
</dbReference>
<dbReference type="Gene3D" id="3.30.420.40">
    <property type="match status" value="2"/>
</dbReference>
<dbReference type="eggNOG" id="COG1077">
    <property type="taxonomic scope" value="Bacteria"/>
</dbReference>
<evidence type="ECO:0000313" key="8">
    <source>
        <dbReference type="Proteomes" id="UP000004594"/>
    </source>
</evidence>
<dbReference type="Proteomes" id="UP000004594">
    <property type="component" value="Unassembled WGS sequence"/>
</dbReference>
<keyword evidence="5" id="KW-0133">Cell shape</keyword>
<protein>
    <submittedName>
        <fullName evidence="7">Cell shape determining protein, MreB/Mrl family</fullName>
    </submittedName>
</protein>
<dbReference type="RefSeq" id="WP_007554335.1">
    <property type="nucleotide sequence ID" value="NZ_AENT01000012.1"/>
</dbReference>
<evidence type="ECO:0000313" key="7">
    <source>
        <dbReference type="EMBL" id="EFR42934.1"/>
    </source>
</evidence>
<name>E4L888_9FIRM</name>
<sequence>MKSFYGTTKKLGIDMGSSQIRIFSENKLILSESSAVAIDYIDKSVVAFGINAIVRYNQEPEKIQLIWPIKCGVMTDYNLVKSMMNYFISKALKKSASKPIVMLSIPCDMSAVVRHALVDATIHAGVQKVFLISSSAAAAIGSGSILYLPETICSVVIGSEVTECGIFASGGLLQSNNIEFGGKLIDKGLRSFLREEYNIHISLNQAEILKKNIGESIAETGVKNSLTVRGRRVKDGVEVICELNYNEIYGLMHHLFEPAVNLVKKMFYEITPEMAEDLMINGILLSGGTALFPDIADFFASELGVPVYVSENPDISVVKGCYLALTEFSKKLLIIENGEKYYGGA</sequence>
<dbReference type="OrthoDB" id="9768127at2"/>
<dbReference type="EMBL" id="AENT01000012">
    <property type="protein sequence ID" value="EFR42934.1"/>
    <property type="molecule type" value="Genomic_DNA"/>
</dbReference>
<evidence type="ECO:0000256" key="6">
    <source>
        <dbReference type="ARBA" id="ARBA00023458"/>
    </source>
</evidence>
<comment type="similarity">
    <text evidence="6">Belongs to the FtsA/MreB family.</text>
</comment>
<accession>E4L888</accession>
<dbReference type="PANTHER" id="PTHR42749">
    <property type="entry name" value="CELL SHAPE-DETERMINING PROTEIN MREB"/>
    <property type="match status" value="1"/>
</dbReference>
<dbReference type="GO" id="GO:0005524">
    <property type="term" value="F:ATP binding"/>
    <property type="evidence" value="ECO:0007669"/>
    <property type="project" value="UniProtKB-KW"/>
</dbReference>
<comment type="subcellular location">
    <subcellularLocation>
        <location evidence="1">Cytoplasm</location>
    </subcellularLocation>
</comment>
<evidence type="ECO:0000256" key="4">
    <source>
        <dbReference type="ARBA" id="ARBA00022840"/>
    </source>
</evidence>
<organism evidence="7 8">
    <name type="scientific">Dialister micraerophilus UPII 345-E</name>
    <dbReference type="NCBI Taxonomy" id="910314"/>
    <lineage>
        <taxon>Bacteria</taxon>
        <taxon>Bacillati</taxon>
        <taxon>Bacillota</taxon>
        <taxon>Negativicutes</taxon>
        <taxon>Veillonellales</taxon>
        <taxon>Veillonellaceae</taxon>
        <taxon>Dialister</taxon>
    </lineage>
</organism>
<gene>
    <name evidence="7" type="ORF">HMPREF9220_1071</name>
</gene>
<dbReference type="Pfam" id="PF06723">
    <property type="entry name" value="MreB_Mbl"/>
    <property type="match status" value="1"/>
</dbReference>
<proteinExistence type="inferred from homology"/>
<dbReference type="InterPro" id="IPR043129">
    <property type="entry name" value="ATPase_NBD"/>
</dbReference>
<reference evidence="7 8" key="1">
    <citation type="submission" date="2010-11" db="EMBL/GenBank/DDBJ databases">
        <authorList>
            <person name="Durkin A.S."/>
            <person name="Madupu R."/>
            <person name="Torralba M."/>
            <person name="Gillis M."/>
            <person name="Methe B."/>
            <person name="Sutton G."/>
            <person name="Nelson K.E."/>
        </authorList>
    </citation>
    <scope>NUCLEOTIDE SEQUENCE [LARGE SCALE GENOMIC DNA]</scope>
    <source>
        <strain evidence="7 8">UPII 345-E</strain>
    </source>
</reference>
<dbReference type="GO" id="GO:0005737">
    <property type="term" value="C:cytoplasm"/>
    <property type="evidence" value="ECO:0007669"/>
    <property type="project" value="UniProtKB-SubCell"/>
</dbReference>
<dbReference type="PANTHER" id="PTHR42749:SF1">
    <property type="entry name" value="CELL SHAPE-DETERMINING PROTEIN MREB"/>
    <property type="match status" value="1"/>
</dbReference>
<evidence type="ECO:0000256" key="5">
    <source>
        <dbReference type="ARBA" id="ARBA00022960"/>
    </source>
</evidence>
<dbReference type="SUPFAM" id="SSF53067">
    <property type="entry name" value="Actin-like ATPase domain"/>
    <property type="match status" value="2"/>
</dbReference>
<dbReference type="GO" id="GO:0008360">
    <property type="term" value="P:regulation of cell shape"/>
    <property type="evidence" value="ECO:0007669"/>
    <property type="project" value="UniProtKB-KW"/>
</dbReference>
<dbReference type="PRINTS" id="PR01652">
    <property type="entry name" value="SHAPEPROTEIN"/>
</dbReference>